<dbReference type="SUPFAM" id="SSF158472">
    <property type="entry name" value="HAMP domain-like"/>
    <property type="match status" value="1"/>
</dbReference>
<evidence type="ECO:0000313" key="18">
    <source>
        <dbReference type="EMBL" id="RIE03464.1"/>
    </source>
</evidence>
<name>A0A398CWS1_9BACL</name>
<dbReference type="AlphaFoldDB" id="A0A398CWS1"/>
<evidence type="ECO:0000256" key="4">
    <source>
        <dbReference type="ARBA" id="ARBA00015735"/>
    </source>
</evidence>
<dbReference type="EC" id="2.7.13.3" evidence="3"/>
<dbReference type="InterPro" id="IPR005467">
    <property type="entry name" value="His_kinase_dom"/>
</dbReference>
<dbReference type="GO" id="GO:0000155">
    <property type="term" value="F:phosphorelay sensor kinase activity"/>
    <property type="evidence" value="ECO:0007669"/>
    <property type="project" value="InterPro"/>
</dbReference>
<evidence type="ECO:0000256" key="5">
    <source>
        <dbReference type="ARBA" id="ARBA00022475"/>
    </source>
</evidence>
<dbReference type="InterPro" id="IPR003661">
    <property type="entry name" value="HisK_dim/P_dom"/>
</dbReference>
<dbReference type="Pfam" id="PF02518">
    <property type="entry name" value="HATPase_c"/>
    <property type="match status" value="1"/>
</dbReference>
<dbReference type="OrthoDB" id="9786919at2"/>
<evidence type="ECO:0000256" key="9">
    <source>
        <dbReference type="ARBA" id="ARBA00022741"/>
    </source>
</evidence>
<dbReference type="FunFam" id="3.30.565.10:FF:000006">
    <property type="entry name" value="Sensor histidine kinase WalK"/>
    <property type="match status" value="1"/>
</dbReference>
<keyword evidence="12 15" id="KW-1133">Transmembrane helix</keyword>
<keyword evidence="6" id="KW-0597">Phosphoprotein</keyword>
<evidence type="ECO:0000256" key="15">
    <source>
        <dbReference type="SAM" id="Phobius"/>
    </source>
</evidence>
<dbReference type="Gene3D" id="3.30.565.10">
    <property type="entry name" value="Histidine kinase-like ATPase, C-terminal domain"/>
    <property type="match status" value="1"/>
</dbReference>
<dbReference type="CDD" id="cd06225">
    <property type="entry name" value="HAMP"/>
    <property type="match status" value="1"/>
</dbReference>
<keyword evidence="9" id="KW-0547">Nucleotide-binding</keyword>
<keyword evidence="11" id="KW-0067">ATP-binding</keyword>
<dbReference type="PANTHER" id="PTHR45528">
    <property type="entry name" value="SENSOR HISTIDINE KINASE CPXA"/>
    <property type="match status" value="1"/>
</dbReference>
<dbReference type="SUPFAM" id="SSF55874">
    <property type="entry name" value="ATPase domain of HSP90 chaperone/DNA topoisomerase II/histidine kinase"/>
    <property type="match status" value="1"/>
</dbReference>
<dbReference type="EMBL" id="QXJM01000037">
    <property type="protein sequence ID" value="RIE03464.1"/>
    <property type="molecule type" value="Genomic_DNA"/>
</dbReference>
<feature type="domain" description="Histidine kinase" evidence="16">
    <location>
        <begin position="241"/>
        <end position="456"/>
    </location>
</feature>
<feature type="domain" description="HAMP" evidence="17">
    <location>
        <begin position="180"/>
        <end position="233"/>
    </location>
</feature>
<dbReference type="SMART" id="SM00304">
    <property type="entry name" value="HAMP"/>
    <property type="match status" value="1"/>
</dbReference>
<evidence type="ECO:0000256" key="8">
    <source>
        <dbReference type="ARBA" id="ARBA00022692"/>
    </source>
</evidence>
<keyword evidence="14 15" id="KW-0472">Membrane</keyword>
<dbReference type="SMART" id="SM00387">
    <property type="entry name" value="HATPase_c"/>
    <property type="match status" value="1"/>
</dbReference>
<dbReference type="PRINTS" id="PR00344">
    <property type="entry name" value="BCTRLSENSOR"/>
</dbReference>
<sequence>MPVKYKLASLSCGLILLLFIGYSLIQYQLVYRFMMESEKDNFRKTANEVAGYFSEQERENNQEEWEENKRFLERLVRDNQLFRLLDENGKPLVVIARGIPGEWVPSGTTDKEAIVSFHHGEDHLLLIRSPVRTDGFRGTMELAGNMESLDVLKDRLNRLMWVCGIAGIIISAAGGLFIARQVIVPVKRLTETMGSIKKDGLHERVSYSNNNDELSRLSTMFNGMMDELENSFLGQRRLVEDASHEFRTPIAIIEGHLKLLKRWGKSNPAVMDESLDAALQETARLKSLANQMLELTRAESGVRRECGSAIDASEILEDLVKDYVMLYPQREFHTELAPGLSVSIDANHLKQIVIIMTDNAVRYSADSKPVSLRAFSDAGRAIIEIEDQGQGIPEDELPLVFERFYRVDRDRNRKKGGSGLGLSIAKSLTEAYDGTIGIRSRSGIGTVITISLPLAGCDDGLKIDSGG</sequence>
<dbReference type="Proteomes" id="UP000266340">
    <property type="component" value="Unassembled WGS sequence"/>
</dbReference>
<dbReference type="Pfam" id="PF00672">
    <property type="entry name" value="HAMP"/>
    <property type="match status" value="1"/>
</dbReference>
<evidence type="ECO:0000259" key="16">
    <source>
        <dbReference type="PROSITE" id="PS50109"/>
    </source>
</evidence>
<evidence type="ECO:0000256" key="13">
    <source>
        <dbReference type="ARBA" id="ARBA00023012"/>
    </source>
</evidence>
<evidence type="ECO:0000256" key="11">
    <source>
        <dbReference type="ARBA" id="ARBA00022840"/>
    </source>
</evidence>
<evidence type="ECO:0000259" key="17">
    <source>
        <dbReference type="PROSITE" id="PS50885"/>
    </source>
</evidence>
<dbReference type="InterPro" id="IPR050398">
    <property type="entry name" value="HssS/ArlS-like"/>
</dbReference>
<evidence type="ECO:0000256" key="12">
    <source>
        <dbReference type="ARBA" id="ARBA00022989"/>
    </source>
</evidence>
<dbReference type="InterPro" id="IPR041610">
    <property type="entry name" value="ArlS_N"/>
</dbReference>
<evidence type="ECO:0000256" key="2">
    <source>
        <dbReference type="ARBA" id="ARBA00004651"/>
    </source>
</evidence>
<evidence type="ECO:0000256" key="7">
    <source>
        <dbReference type="ARBA" id="ARBA00022679"/>
    </source>
</evidence>
<comment type="caution">
    <text evidence="18">The sequence shown here is derived from an EMBL/GenBank/DDBJ whole genome shotgun (WGS) entry which is preliminary data.</text>
</comment>
<comment type="catalytic activity">
    <reaction evidence="1">
        <text>ATP + protein L-histidine = ADP + protein N-phospho-L-histidine.</text>
        <dbReference type="EC" id="2.7.13.3"/>
    </reaction>
</comment>
<dbReference type="Pfam" id="PF00512">
    <property type="entry name" value="HisKA"/>
    <property type="match status" value="1"/>
</dbReference>
<dbReference type="RefSeq" id="WP_119149674.1">
    <property type="nucleotide sequence ID" value="NZ_JBHSOV010000005.1"/>
</dbReference>
<dbReference type="InterPro" id="IPR036097">
    <property type="entry name" value="HisK_dim/P_sf"/>
</dbReference>
<dbReference type="PROSITE" id="PS50885">
    <property type="entry name" value="HAMP"/>
    <property type="match status" value="1"/>
</dbReference>
<dbReference type="Pfam" id="PF18719">
    <property type="entry name" value="ArlS_N"/>
    <property type="match status" value="1"/>
</dbReference>
<evidence type="ECO:0000256" key="1">
    <source>
        <dbReference type="ARBA" id="ARBA00000085"/>
    </source>
</evidence>
<dbReference type="CDD" id="cd00075">
    <property type="entry name" value="HATPase"/>
    <property type="match status" value="1"/>
</dbReference>
<dbReference type="InterPro" id="IPR036890">
    <property type="entry name" value="HATPase_C_sf"/>
</dbReference>
<dbReference type="SMART" id="SM00388">
    <property type="entry name" value="HisKA"/>
    <property type="match status" value="1"/>
</dbReference>
<evidence type="ECO:0000256" key="10">
    <source>
        <dbReference type="ARBA" id="ARBA00022777"/>
    </source>
</evidence>
<dbReference type="CDD" id="cd00082">
    <property type="entry name" value="HisKA"/>
    <property type="match status" value="1"/>
</dbReference>
<protein>
    <recommendedName>
        <fullName evidence="4">Signal transduction histidine-protein kinase ArlS</fullName>
        <ecNumber evidence="3">2.7.13.3</ecNumber>
    </recommendedName>
</protein>
<dbReference type="SUPFAM" id="SSF47384">
    <property type="entry name" value="Homodimeric domain of signal transducing histidine kinase"/>
    <property type="match status" value="1"/>
</dbReference>
<evidence type="ECO:0000313" key="19">
    <source>
        <dbReference type="Proteomes" id="UP000266340"/>
    </source>
</evidence>
<dbReference type="InterPro" id="IPR003594">
    <property type="entry name" value="HATPase_dom"/>
</dbReference>
<proteinExistence type="predicted"/>
<dbReference type="InterPro" id="IPR003660">
    <property type="entry name" value="HAMP_dom"/>
</dbReference>
<organism evidence="18 19">
    <name type="scientific">Cohnella faecalis</name>
    <dbReference type="NCBI Taxonomy" id="2315694"/>
    <lineage>
        <taxon>Bacteria</taxon>
        <taxon>Bacillati</taxon>
        <taxon>Bacillota</taxon>
        <taxon>Bacilli</taxon>
        <taxon>Bacillales</taxon>
        <taxon>Paenibacillaceae</taxon>
        <taxon>Cohnella</taxon>
    </lineage>
</organism>
<evidence type="ECO:0000256" key="3">
    <source>
        <dbReference type="ARBA" id="ARBA00012438"/>
    </source>
</evidence>
<evidence type="ECO:0000256" key="6">
    <source>
        <dbReference type="ARBA" id="ARBA00022553"/>
    </source>
</evidence>
<dbReference type="PANTHER" id="PTHR45528:SF12">
    <property type="entry name" value="SENSOR HISTIDINE KINASE ARSS"/>
    <property type="match status" value="1"/>
</dbReference>
<reference evidence="18 19" key="1">
    <citation type="submission" date="2018-09" db="EMBL/GenBank/DDBJ databases">
        <title>Cohnella cavernae sp. nov., isolated from a karst cave.</title>
        <authorList>
            <person name="Zhu H."/>
        </authorList>
    </citation>
    <scope>NUCLEOTIDE SEQUENCE [LARGE SCALE GENOMIC DNA]</scope>
    <source>
        <strain evidence="18 19">K2E09-144</strain>
    </source>
</reference>
<evidence type="ECO:0000256" key="14">
    <source>
        <dbReference type="ARBA" id="ARBA00023136"/>
    </source>
</evidence>
<dbReference type="PROSITE" id="PS50109">
    <property type="entry name" value="HIS_KIN"/>
    <property type="match status" value="1"/>
</dbReference>
<keyword evidence="5" id="KW-1003">Cell membrane</keyword>
<dbReference type="GO" id="GO:0005524">
    <property type="term" value="F:ATP binding"/>
    <property type="evidence" value="ECO:0007669"/>
    <property type="project" value="UniProtKB-KW"/>
</dbReference>
<keyword evidence="10 18" id="KW-0418">Kinase</keyword>
<keyword evidence="7" id="KW-0808">Transferase</keyword>
<comment type="subcellular location">
    <subcellularLocation>
        <location evidence="2">Cell membrane</location>
        <topology evidence="2">Multi-pass membrane protein</topology>
    </subcellularLocation>
</comment>
<accession>A0A398CWS1</accession>
<dbReference type="InterPro" id="IPR004358">
    <property type="entry name" value="Sig_transdc_His_kin-like_C"/>
</dbReference>
<gene>
    <name evidence="18" type="ORF">D3H35_12460</name>
</gene>
<dbReference type="Gene3D" id="1.10.287.130">
    <property type="match status" value="1"/>
</dbReference>
<keyword evidence="13" id="KW-0902">Two-component regulatory system</keyword>
<feature type="transmembrane region" description="Helical" evidence="15">
    <location>
        <begin position="6"/>
        <end position="25"/>
    </location>
</feature>
<dbReference type="GO" id="GO:0005886">
    <property type="term" value="C:plasma membrane"/>
    <property type="evidence" value="ECO:0007669"/>
    <property type="project" value="UniProtKB-SubCell"/>
</dbReference>
<dbReference type="Gene3D" id="6.10.340.10">
    <property type="match status" value="1"/>
</dbReference>
<keyword evidence="19" id="KW-1185">Reference proteome</keyword>
<keyword evidence="8 15" id="KW-0812">Transmembrane</keyword>